<evidence type="ECO:0000313" key="1">
    <source>
        <dbReference type="EMBL" id="GAA3674750.1"/>
    </source>
</evidence>
<dbReference type="EMBL" id="BAABBE010000028">
    <property type="protein sequence ID" value="GAA3674750.1"/>
    <property type="molecule type" value="Genomic_DNA"/>
</dbReference>
<comment type="caution">
    <text evidence="1">The sequence shown here is derived from an EMBL/GenBank/DDBJ whole genome shotgun (WGS) entry which is preliminary data.</text>
</comment>
<proteinExistence type="predicted"/>
<dbReference type="RefSeq" id="WP_346135024.1">
    <property type="nucleotide sequence ID" value="NZ_BAABBE010000028.1"/>
</dbReference>
<accession>A0ABP7C338</accession>
<keyword evidence="2" id="KW-1185">Reference proteome</keyword>
<sequence>MARMTGSDEMKGQFDRGFEGLEGKARECGDKFNAAVHHINDWRFVLGPAMIAIRPALDKDVISTSFR</sequence>
<evidence type="ECO:0000313" key="2">
    <source>
        <dbReference type="Proteomes" id="UP001500711"/>
    </source>
</evidence>
<gene>
    <name evidence="1" type="ORF">GCM10022267_72120</name>
</gene>
<name>A0ABP7C338_9PSEU</name>
<dbReference type="Proteomes" id="UP001500711">
    <property type="component" value="Unassembled WGS sequence"/>
</dbReference>
<reference evidence="2" key="1">
    <citation type="journal article" date="2019" name="Int. J. Syst. Evol. Microbiol.">
        <title>The Global Catalogue of Microorganisms (GCM) 10K type strain sequencing project: providing services to taxonomists for standard genome sequencing and annotation.</title>
        <authorList>
            <consortium name="The Broad Institute Genomics Platform"/>
            <consortium name="The Broad Institute Genome Sequencing Center for Infectious Disease"/>
            <person name="Wu L."/>
            <person name="Ma J."/>
        </authorList>
    </citation>
    <scope>NUCLEOTIDE SEQUENCE [LARGE SCALE GENOMIC DNA]</scope>
    <source>
        <strain evidence="2">JCM 17494</strain>
    </source>
</reference>
<organism evidence="1 2">
    <name type="scientific">Lentzea roselyniae</name>
    <dbReference type="NCBI Taxonomy" id="531940"/>
    <lineage>
        <taxon>Bacteria</taxon>
        <taxon>Bacillati</taxon>
        <taxon>Actinomycetota</taxon>
        <taxon>Actinomycetes</taxon>
        <taxon>Pseudonocardiales</taxon>
        <taxon>Pseudonocardiaceae</taxon>
        <taxon>Lentzea</taxon>
    </lineage>
</organism>
<protein>
    <submittedName>
        <fullName evidence="1">Uncharacterized protein</fullName>
    </submittedName>
</protein>